<organism evidence="2 3">
    <name type="scientific">Patella caerulea</name>
    <name type="common">Rayed Mediterranean limpet</name>
    <dbReference type="NCBI Taxonomy" id="87958"/>
    <lineage>
        <taxon>Eukaryota</taxon>
        <taxon>Metazoa</taxon>
        <taxon>Spiralia</taxon>
        <taxon>Lophotrochozoa</taxon>
        <taxon>Mollusca</taxon>
        <taxon>Gastropoda</taxon>
        <taxon>Patellogastropoda</taxon>
        <taxon>Patelloidea</taxon>
        <taxon>Patellidae</taxon>
        <taxon>Patella</taxon>
    </lineage>
</organism>
<name>A0AAN8J5M2_PATCE</name>
<accession>A0AAN8J5M2</accession>
<reference evidence="2 3" key="1">
    <citation type="submission" date="2024-01" db="EMBL/GenBank/DDBJ databases">
        <title>The genome of the rayed Mediterranean limpet Patella caerulea (Linnaeus, 1758).</title>
        <authorList>
            <person name="Anh-Thu Weber A."/>
            <person name="Halstead-Nussloch G."/>
        </authorList>
    </citation>
    <scope>NUCLEOTIDE SEQUENCE [LARGE SCALE GENOMIC DNA]</scope>
    <source>
        <strain evidence="2">AATW-2023a</strain>
        <tissue evidence="2">Whole specimen</tissue>
    </source>
</reference>
<comment type="caution">
    <text evidence="2">The sequence shown here is derived from an EMBL/GenBank/DDBJ whole genome shotgun (WGS) entry which is preliminary data.</text>
</comment>
<feature type="chain" id="PRO_5042863491" evidence="1">
    <location>
        <begin position="22"/>
        <end position="103"/>
    </location>
</feature>
<evidence type="ECO:0000313" key="2">
    <source>
        <dbReference type="EMBL" id="KAK6170375.1"/>
    </source>
</evidence>
<proteinExistence type="predicted"/>
<dbReference type="Proteomes" id="UP001347796">
    <property type="component" value="Unassembled WGS sequence"/>
</dbReference>
<dbReference type="AlphaFoldDB" id="A0AAN8J5M2"/>
<keyword evidence="3" id="KW-1185">Reference proteome</keyword>
<protein>
    <submittedName>
        <fullName evidence="2">Uncharacterized protein</fullName>
    </submittedName>
</protein>
<keyword evidence="1" id="KW-0732">Signal</keyword>
<dbReference type="EMBL" id="JAZGQO010000014">
    <property type="protein sequence ID" value="KAK6170375.1"/>
    <property type="molecule type" value="Genomic_DNA"/>
</dbReference>
<gene>
    <name evidence="2" type="ORF">SNE40_018784</name>
</gene>
<evidence type="ECO:0000313" key="3">
    <source>
        <dbReference type="Proteomes" id="UP001347796"/>
    </source>
</evidence>
<evidence type="ECO:0000256" key="1">
    <source>
        <dbReference type="SAM" id="SignalP"/>
    </source>
</evidence>
<sequence>MWNSVILAYVFLLLLPFSSLQLYDRDLSPRRYKDVEALEKLRTIKRRVSFKNKQREPLTCRGWHSPCIPWTSEPGDGCCANGGLVCRCNLWMQNCRCVARTWG</sequence>
<feature type="signal peptide" evidence="1">
    <location>
        <begin position="1"/>
        <end position="21"/>
    </location>
</feature>